<proteinExistence type="inferred from homology"/>
<dbReference type="Gene3D" id="3.20.20.140">
    <property type="entry name" value="Metal-dependent hydrolases"/>
    <property type="match status" value="1"/>
</dbReference>
<dbReference type="InterPro" id="IPR004721">
    <property type="entry name" value="DHOdimr"/>
</dbReference>
<reference key="2">
    <citation type="submission" date="2011-08" db="EMBL/GenBank/DDBJ databases">
        <title>Genome sequence of Naumovozyma castellii.</title>
        <authorList>
            <person name="Gordon J.L."/>
            <person name="Armisen D."/>
            <person name="Proux-Wera E."/>
            <person name="OhEigeartaigh S.S."/>
            <person name="Byrne K.P."/>
            <person name="Wolfe K.H."/>
        </authorList>
    </citation>
    <scope>NUCLEOTIDE SEQUENCE</scope>
    <source>
        <strain>Type strain:CBS 4309</strain>
    </source>
</reference>
<keyword evidence="6" id="KW-0378">Hydrolase</keyword>
<dbReference type="GO" id="GO:0046872">
    <property type="term" value="F:metal ion binding"/>
    <property type="evidence" value="ECO:0007669"/>
    <property type="project" value="UniProtKB-KW"/>
</dbReference>
<evidence type="ECO:0000313" key="10">
    <source>
        <dbReference type="EMBL" id="CCC72155.1"/>
    </source>
</evidence>
<evidence type="ECO:0000259" key="9">
    <source>
        <dbReference type="Pfam" id="PF04909"/>
    </source>
</evidence>
<dbReference type="EC" id="3.5.2.3" evidence="4"/>
<dbReference type="OMA" id="TLHHISM"/>
<evidence type="ECO:0000313" key="11">
    <source>
        <dbReference type="Proteomes" id="UP000001640"/>
    </source>
</evidence>
<evidence type="ECO:0000256" key="5">
    <source>
        <dbReference type="ARBA" id="ARBA00022723"/>
    </source>
</evidence>
<dbReference type="InterPro" id="IPR032466">
    <property type="entry name" value="Metal_Hydrolase"/>
</dbReference>
<name>G0VKW7_NAUCA</name>
<dbReference type="FunCoup" id="G0VKW7">
    <property type="interactions" value="294"/>
</dbReference>
<keyword evidence="11" id="KW-1185">Reference proteome</keyword>
<comment type="pathway">
    <text evidence="2">Pyrimidine metabolism; UMP biosynthesis via de novo pathway; (S)-dihydroorotate from bicarbonate: step 3/3.</text>
</comment>
<dbReference type="GO" id="GO:0006207">
    <property type="term" value="P:'de novo' pyrimidine nucleobase biosynthetic process"/>
    <property type="evidence" value="ECO:0007669"/>
    <property type="project" value="EnsemblFungi"/>
</dbReference>
<keyword evidence="7" id="KW-0862">Zinc</keyword>
<dbReference type="GO" id="GO:0004151">
    <property type="term" value="F:dihydroorotase activity"/>
    <property type="evidence" value="ECO:0007669"/>
    <property type="project" value="UniProtKB-EC"/>
</dbReference>
<dbReference type="PIRSF" id="PIRSF001237">
    <property type="entry name" value="DHOdimr"/>
    <property type="match status" value="1"/>
</dbReference>
<dbReference type="Pfam" id="PF04909">
    <property type="entry name" value="Amidohydro_2"/>
    <property type="match status" value="1"/>
</dbReference>
<dbReference type="PROSITE" id="PS00483">
    <property type="entry name" value="DIHYDROOROTASE_2"/>
    <property type="match status" value="1"/>
</dbReference>
<comment type="similarity">
    <text evidence="3">Belongs to the metallo-dependent hydrolases superfamily. DHOase family. Class II DHOase subfamily.</text>
</comment>
<dbReference type="FunFam" id="3.20.20.140:FF:000041">
    <property type="entry name" value="Dihydroorotase, variant"/>
    <property type="match status" value="1"/>
</dbReference>
<dbReference type="OrthoDB" id="1670005at2759"/>
<dbReference type="Proteomes" id="UP000001640">
    <property type="component" value="Chromosome 10"/>
</dbReference>
<evidence type="ECO:0000256" key="6">
    <source>
        <dbReference type="ARBA" id="ARBA00022801"/>
    </source>
</evidence>
<dbReference type="KEGG" id="ncs:NCAS_0J01760"/>
<dbReference type="HAMAP" id="MF_00219">
    <property type="entry name" value="PyrC_classII"/>
    <property type="match status" value="1"/>
</dbReference>
<dbReference type="AlphaFoldDB" id="G0VKW7"/>
<dbReference type="PANTHER" id="PTHR43137">
    <property type="entry name" value="DIHYDROOROTASE"/>
    <property type="match status" value="1"/>
</dbReference>
<evidence type="ECO:0000256" key="3">
    <source>
        <dbReference type="ARBA" id="ARBA00005631"/>
    </source>
</evidence>
<dbReference type="InterPro" id="IPR002195">
    <property type="entry name" value="Dihydroorotase_CS"/>
</dbReference>
<dbReference type="PANTHER" id="PTHR43137:SF1">
    <property type="entry name" value="DIHYDROOROTASE"/>
    <property type="match status" value="1"/>
</dbReference>
<gene>
    <name evidence="10" type="primary">NCAS0J01760</name>
    <name evidence="10" type="ordered locus">NCAS_0J01760</name>
</gene>
<dbReference type="EMBL" id="HE576761">
    <property type="protein sequence ID" value="CCC72155.1"/>
    <property type="molecule type" value="Genomic_DNA"/>
</dbReference>
<dbReference type="RefSeq" id="XP_003678493.1">
    <property type="nucleotide sequence ID" value="XM_003678445.1"/>
</dbReference>
<evidence type="ECO:0000256" key="2">
    <source>
        <dbReference type="ARBA" id="ARBA00004880"/>
    </source>
</evidence>
<protein>
    <recommendedName>
        <fullName evidence="4">dihydroorotase</fullName>
        <ecNumber evidence="4">3.5.2.3</ecNumber>
    </recommendedName>
</protein>
<dbReference type="eggNOG" id="KOG2902">
    <property type="taxonomic scope" value="Eukaryota"/>
</dbReference>
<dbReference type="GO" id="GO:0005737">
    <property type="term" value="C:cytoplasm"/>
    <property type="evidence" value="ECO:0007669"/>
    <property type="project" value="TreeGrafter"/>
</dbReference>
<evidence type="ECO:0000256" key="7">
    <source>
        <dbReference type="ARBA" id="ARBA00022833"/>
    </source>
</evidence>
<keyword evidence="8" id="KW-0665">Pyrimidine biosynthesis</keyword>
<dbReference type="GO" id="GO:0044205">
    <property type="term" value="P:'de novo' UMP biosynthetic process"/>
    <property type="evidence" value="ECO:0007669"/>
    <property type="project" value="UniProtKB-UniPathway"/>
</dbReference>
<evidence type="ECO:0000256" key="4">
    <source>
        <dbReference type="ARBA" id="ARBA00012860"/>
    </source>
</evidence>
<evidence type="ECO:0000256" key="1">
    <source>
        <dbReference type="ARBA" id="ARBA00001947"/>
    </source>
</evidence>
<keyword evidence="5" id="KW-0479">Metal-binding</keyword>
<dbReference type="GeneID" id="96905852"/>
<sequence length="365" mass="40209">MAIEELNLGVTCDMHVHVREGTMCELVTPTIREGGISVAYIMPNLQPPITTLDRVINYKETLQKIAPKTTFLMSFYLSKDLTPALIHEAARVGAIQGVKCYPAGVTTNSAAGVDPNDFSAFYPIFQAMEEEGLVLNLHGEKPSVSNGHEDDIHVLNAEEKFLPALSKLHSDFPNLKIILEHCTTEAAINAINEINKDVKNASDVRVAATLTAHHLYLTIDDWAGNPINFCKPVAKLPRDKRALVEAAISGKPYFFFGTDSAPHPLSNKAKHIGVCAGVFSQSLAIPYVAQVFEENDSLDKLKGFVSTSGLQFYNVKCEQLKSKDNVIIYRNKQIIPETISDNKGTIIAPFKAGDELNWTVRWESV</sequence>
<dbReference type="CDD" id="cd01294">
    <property type="entry name" value="DHOase"/>
    <property type="match status" value="1"/>
</dbReference>
<comment type="cofactor">
    <cofactor evidence="1">
        <name>Zn(2+)</name>
        <dbReference type="ChEBI" id="CHEBI:29105"/>
    </cofactor>
</comment>
<dbReference type="SUPFAM" id="SSF51556">
    <property type="entry name" value="Metallo-dependent hydrolases"/>
    <property type="match status" value="1"/>
</dbReference>
<dbReference type="InterPro" id="IPR006680">
    <property type="entry name" value="Amidohydro-rel"/>
</dbReference>
<accession>G0VKW7</accession>
<dbReference type="UniPathway" id="UPA00070">
    <property type="reaction ID" value="UER00117"/>
</dbReference>
<dbReference type="HOGENOM" id="CLU_041558_0_0_1"/>
<dbReference type="InParanoid" id="G0VKW7"/>
<feature type="domain" description="Amidohydrolase-related" evidence="9">
    <location>
        <begin position="105"/>
        <end position="182"/>
    </location>
</feature>
<organism evidence="10 11">
    <name type="scientific">Naumovozyma castellii</name>
    <name type="common">Yeast</name>
    <name type="synonym">Saccharomyces castellii</name>
    <dbReference type="NCBI Taxonomy" id="27288"/>
    <lineage>
        <taxon>Eukaryota</taxon>
        <taxon>Fungi</taxon>
        <taxon>Dikarya</taxon>
        <taxon>Ascomycota</taxon>
        <taxon>Saccharomycotina</taxon>
        <taxon>Saccharomycetes</taxon>
        <taxon>Saccharomycetales</taxon>
        <taxon>Saccharomycetaceae</taxon>
        <taxon>Naumovozyma</taxon>
    </lineage>
</organism>
<reference evidence="10 11" key="1">
    <citation type="journal article" date="2011" name="Proc. Natl. Acad. Sci. U.S.A.">
        <title>Evolutionary erosion of yeast sex chromosomes by mating-type switching accidents.</title>
        <authorList>
            <person name="Gordon J.L."/>
            <person name="Armisen D."/>
            <person name="Proux-Wera E."/>
            <person name="Oheigeartaigh S.S."/>
            <person name="Byrne K.P."/>
            <person name="Wolfe K.H."/>
        </authorList>
    </citation>
    <scope>NUCLEOTIDE SEQUENCE [LARGE SCALE GENOMIC DNA]</scope>
    <source>
        <strain evidence="11">ATCC 76901 / BCRC 22586 / CBS 4309 / NBRC 1992 / NRRL Y-12630</strain>
    </source>
</reference>
<dbReference type="PROSITE" id="PS00482">
    <property type="entry name" value="DIHYDROOROTASE_1"/>
    <property type="match status" value="1"/>
</dbReference>
<evidence type="ECO:0000256" key="8">
    <source>
        <dbReference type="ARBA" id="ARBA00022975"/>
    </source>
</evidence>
<dbReference type="NCBIfam" id="TIGR00856">
    <property type="entry name" value="pyrC_dimer"/>
    <property type="match status" value="1"/>
</dbReference>
<dbReference type="STRING" id="1064592.G0VKW7"/>